<dbReference type="GO" id="GO:0020037">
    <property type="term" value="F:heme binding"/>
    <property type="evidence" value="ECO:0007669"/>
    <property type="project" value="InterPro"/>
</dbReference>
<dbReference type="FunFam" id="1.10.630.10:FF:000018">
    <property type="entry name" value="Cytochrome P450 monooxygenase"/>
    <property type="match status" value="1"/>
</dbReference>
<reference evidence="9 10" key="1">
    <citation type="journal article" date="2019" name="Microbiol. Resour. Announc.">
        <title>Draft Genome Sequence of the Most Traditional epsilon-Poly-l-Lysine Producer, Streptomyces albulus NBRC14147.</title>
        <authorList>
            <person name="Yamanaka K."/>
            <person name="Hamano Y."/>
        </authorList>
    </citation>
    <scope>NUCLEOTIDE SEQUENCE [LARGE SCALE GENOMIC DNA]</scope>
    <source>
        <strain evidence="9 10">NBRC 14147</strain>
    </source>
</reference>
<dbReference type="GO" id="GO:0016705">
    <property type="term" value="F:oxidoreductase activity, acting on paired donors, with incorporation or reduction of molecular oxygen"/>
    <property type="evidence" value="ECO:0007669"/>
    <property type="project" value="InterPro"/>
</dbReference>
<comment type="caution">
    <text evidence="9">The sequence shown here is derived from an EMBL/GenBank/DDBJ whole genome shotgun (WGS) entry which is preliminary data.</text>
</comment>
<dbReference type="InterPro" id="IPR017972">
    <property type="entry name" value="Cyt_P450_CS"/>
</dbReference>
<dbReference type="Gene3D" id="1.10.630.10">
    <property type="entry name" value="Cytochrome P450"/>
    <property type="match status" value="1"/>
</dbReference>
<dbReference type="Proteomes" id="UP000288351">
    <property type="component" value="Unassembled WGS sequence"/>
</dbReference>
<dbReference type="PANTHER" id="PTHR46696:SF1">
    <property type="entry name" value="CYTOCHROME P450 YJIB-RELATED"/>
    <property type="match status" value="1"/>
</dbReference>
<evidence type="ECO:0000313" key="10">
    <source>
        <dbReference type="Proteomes" id="UP000288351"/>
    </source>
</evidence>
<protein>
    <submittedName>
        <fullName evidence="9">Cytochrome P450</fullName>
    </submittedName>
</protein>
<dbReference type="GO" id="GO:0005506">
    <property type="term" value="F:iron ion binding"/>
    <property type="evidence" value="ECO:0007669"/>
    <property type="project" value="InterPro"/>
</dbReference>
<evidence type="ECO:0000256" key="4">
    <source>
        <dbReference type="ARBA" id="ARBA00023002"/>
    </source>
</evidence>
<comment type="similarity">
    <text evidence="1 7">Belongs to the cytochrome P450 family.</text>
</comment>
<evidence type="ECO:0000256" key="6">
    <source>
        <dbReference type="ARBA" id="ARBA00023033"/>
    </source>
</evidence>
<evidence type="ECO:0000256" key="7">
    <source>
        <dbReference type="RuleBase" id="RU000461"/>
    </source>
</evidence>
<keyword evidence="5 7" id="KW-0408">Iron</keyword>
<keyword evidence="4 7" id="KW-0560">Oxidoreductase</keyword>
<accession>A0A401QUR3</accession>
<evidence type="ECO:0000256" key="2">
    <source>
        <dbReference type="ARBA" id="ARBA00022617"/>
    </source>
</evidence>
<dbReference type="InterPro" id="IPR001128">
    <property type="entry name" value="Cyt_P450"/>
</dbReference>
<dbReference type="RefSeq" id="WP_020931424.1">
    <property type="nucleotide sequence ID" value="NZ_BHXC01000006.1"/>
</dbReference>
<dbReference type="GO" id="GO:0004497">
    <property type="term" value="F:monooxygenase activity"/>
    <property type="evidence" value="ECO:0007669"/>
    <property type="project" value="UniProtKB-KW"/>
</dbReference>
<keyword evidence="6 7" id="KW-0503">Monooxygenase</keyword>
<dbReference type="Pfam" id="PF00067">
    <property type="entry name" value="p450"/>
    <property type="match status" value="1"/>
</dbReference>
<dbReference type="CDD" id="cd11029">
    <property type="entry name" value="CYP107-like"/>
    <property type="match status" value="1"/>
</dbReference>
<keyword evidence="2 7" id="KW-0349">Heme</keyword>
<dbReference type="AlphaFoldDB" id="A0A401QUR3"/>
<evidence type="ECO:0000256" key="8">
    <source>
        <dbReference type="SAM" id="MobiDB-lite"/>
    </source>
</evidence>
<dbReference type="InterPro" id="IPR036396">
    <property type="entry name" value="Cyt_P450_sf"/>
</dbReference>
<gene>
    <name evidence="9" type="ORF">SALB_01715</name>
</gene>
<name>A0A401QUR3_STRNR</name>
<dbReference type="PROSITE" id="PS00086">
    <property type="entry name" value="CYTOCHROME_P450"/>
    <property type="match status" value="1"/>
</dbReference>
<evidence type="ECO:0000313" key="9">
    <source>
        <dbReference type="EMBL" id="GCB89042.1"/>
    </source>
</evidence>
<evidence type="ECO:0000256" key="5">
    <source>
        <dbReference type="ARBA" id="ARBA00023004"/>
    </source>
</evidence>
<feature type="region of interest" description="Disordered" evidence="8">
    <location>
        <begin position="1"/>
        <end position="46"/>
    </location>
</feature>
<keyword evidence="3 7" id="KW-0479">Metal-binding</keyword>
<dbReference type="SUPFAM" id="SSF48264">
    <property type="entry name" value="Cytochrome P450"/>
    <property type="match status" value="1"/>
</dbReference>
<dbReference type="PANTHER" id="PTHR46696">
    <property type="entry name" value="P450, PUTATIVE (EUROFUNG)-RELATED"/>
    <property type="match status" value="1"/>
</dbReference>
<sequence length="445" mass="48180">MPENPQAPQDGRTPRASEDTTNPPAPRGSDIYTSPEARASAPAPAPGAPPLVDLRAYGQDFVTNPYPYYAKLRAQGPVHPVLTPYDQAAWLVVGHEAVRTALADPRLGKDWSSANLPRTDGDGVPLFTNMLDVDPPHHTRLRKLVAKEFTSRRVEALRPRVQRITDELLDAMLTASDDRADLIEALAFPLPMTVICELLGVPSMDRDAFRGWSHELVSPTSPEAAQQAVEAMSGYLTTLIASLRREAGDGLLADLIRTSDEDGDRLSPEEVIGTAFLLLVAGHETTVNLIANGVRALLEHPAQLAALRADDSLLDNAVEEMLRYDGPVETATWRCAAEPVELGGTVIPAGSAVLISLASASRDPERFADADDFDLTRDPRGHAAFGHGIHFCLGAPLARLEGRIALRSLLDRCPGLALDDAAEPATWRPGLLMRGTDRLPVRWDR</sequence>
<organism evidence="9 10">
    <name type="scientific">Streptomyces noursei</name>
    <name type="common">Streptomyces albulus</name>
    <dbReference type="NCBI Taxonomy" id="1971"/>
    <lineage>
        <taxon>Bacteria</taxon>
        <taxon>Bacillati</taxon>
        <taxon>Actinomycetota</taxon>
        <taxon>Actinomycetes</taxon>
        <taxon>Kitasatosporales</taxon>
        <taxon>Streptomycetaceae</taxon>
        <taxon>Streptomyces</taxon>
    </lineage>
</organism>
<proteinExistence type="inferred from homology"/>
<evidence type="ECO:0000256" key="3">
    <source>
        <dbReference type="ARBA" id="ARBA00022723"/>
    </source>
</evidence>
<dbReference type="EMBL" id="BHXC01000006">
    <property type="protein sequence ID" value="GCB89042.1"/>
    <property type="molecule type" value="Genomic_DNA"/>
</dbReference>
<evidence type="ECO:0000256" key="1">
    <source>
        <dbReference type="ARBA" id="ARBA00010617"/>
    </source>
</evidence>
<dbReference type="InterPro" id="IPR002397">
    <property type="entry name" value="Cyt_P450_B"/>
</dbReference>
<dbReference type="PRINTS" id="PR00359">
    <property type="entry name" value="BP450"/>
</dbReference>